<keyword evidence="4" id="KW-0238">DNA-binding</keyword>
<dbReference type="CTD" id="101747068"/>
<evidence type="ECO:0000256" key="5">
    <source>
        <dbReference type="ARBA" id="ARBA00023204"/>
    </source>
</evidence>
<feature type="region of interest" description="Disordered" evidence="6">
    <location>
        <begin position="87"/>
        <end position="178"/>
    </location>
</feature>
<dbReference type="SUPFAM" id="SSF47113">
    <property type="entry name" value="Histone-fold"/>
    <property type="match status" value="1"/>
</dbReference>
<name>A0A7E5VEI6_TRINI</name>
<keyword evidence="5" id="KW-0234">DNA repair</keyword>
<dbReference type="AlphaFoldDB" id="A0A7E5VEI6"/>
<dbReference type="OrthoDB" id="1872155at2759"/>
<comment type="similarity">
    <text evidence="1">Belongs to the TAF9 family. CENP-S/MHF1 subfamily.</text>
</comment>
<dbReference type="KEGG" id="tnl:113493099"/>
<dbReference type="PANTHER" id="PTHR22980:SF0">
    <property type="entry name" value="CENTROMERE PROTEIN S"/>
    <property type="match status" value="1"/>
</dbReference>
<evidence type="ECO:0000256" key="4">
    <source>
        <dbReference type="ARBA" id="ARBA00023125"/>
    </source>
</evidence>
<dbReference type="GO" id="GO:0003677">
    <property type="term" value="F:DNA binding"/>
    <property type="evidence" value="ECO:0007669"/>
    <property type="project" value="UniProtKB-KW"/>
</dbReference>
<accession>A0A7E5VEI6</accession>
<evidence type="ECO:0000256" key="1">
    <source>
        <dbReference type="ARBA" id="ARBA00006612"/>
    </source>
</evidence>
<protein>
    <recommendedName>
        <fullName evidence="2">Centromere protein S</fullName>
    </recommendedName>
</protein>
<dbReference type="Proteomes" id="UP000322000">
    <property type="component" value="Chromosome 4"/>
</dbReference>
<dbReference type="RefSeq" id="XP_026726719.1">
    <property type="nucleotide sequence ID" value="XM_026870918.1"/>
</dbReference>
<dbReference type="InParanoid" id="A0A7E5VEI6"/>
<dbReference type="InterPro" id="IPR029003">
    <property type="entry name" value="CENP-S/Mhf1"/>
</dbReference>
<dbReference type="CDD" id="cd22919">
    <property type="entry name" value="HFD_CENP-S"/>
    <property type="match status" value="1"/>
</dbReference>
<dbReference type="GO" id="GO:0006281">
    <property type="term" value="P:DNA repair"/>
    <property type="evidence" value="ECO:0007669"/>
    <property type="project" value="UniProtKB-KW"/>
</dbReference>
<dbReference type="GeneID" id="113493099"/>
<dbReference type="Pfam" id="PF15630">
    <property type="entry name" value="CENP-S"/>
    <property type="match status" value="1"/>
</dbReference>
<evidence type="ECO:0000313" key="7">
    <source>
        <dbReference type="Proteomes" id="UP000322000"/>
    </source>
</evidence>
<proteinExistence type="inferred from homology"/>
<sequence>MTSFESLTSTQKIRATLHRDVQAICTETCHFLGLEITKPAMEIVAELLYKKLSVYGTDLEAFAKHAKRSTINSDDVKLLVRRSPSLKNHLNTLVPNTNTPKEKRRKTEAGKVSISPASEPKEPLNLGAKKTVIQTPRQKDPETSTSKDKIPKARDEETKEKETSSKLIEKKRTLDDESKNMVIDEMIDLTID</sequence>
<keyword evidence="3" id="KW-0227">DNA damage</keyword>
<evidence type="ECO:0000313" key="8">
    <source>
        <dbReference type="RefSeq" id="XP_026726719.1"/>
    </source>
</evidence>
<dbReference type="GO" id="GO:0046982">
    <property type="term" value="F:protein heterodimerization activity"/>
    <property type="evidence" value="ECO:0007669"/>
    <property type="project" value="InterPro"/>
</dbReference>
<dbReference type="GO" id="GO:0003682">
    <property type="term" value="F:chromatin binding"/>
    <property type="evidence" value="ECO:0007669"/>
    <property type="project" value="TreeGrafter"/>
</dbReference>
<dbReference type="PANTHER" id="PTHR22980">
    <property type="entry name" value="CORTISTATIN"/>
    <property type="match status" value="1"/>
</dbReference>
<dbReference type="Gene3D" id="1.10.20.10">
    <property type="entry name" value="Histone, subunit A"/>
    <property type="match status" value="1"/>
</dbReference>
<dbReference type="InterPro" id="IPR009072">
    <property type="entry name" value="Histone-fold"/>
</dbReference>
<gene>
    <name evidence="8" type="primary">LOC113493099</name>
</gene>
<dbReference type="GO" id="GO:0031297">
    <property type="term" value="P:replication fork processing"/>
    <property type="evidence" value="ECO:0007669"/>
    <property type="project" value="TreeGrafter"/>
</dbReference>
<keyword evidence="7" id="KW-1185">Reference proteome</keyword>
<evidence type="ECO:0000256" key="6">
    <source>
        <dbReference type="SAM" id="MobiDB-lite"/>
    </source>
</evidence>
<feature type="compositionally biased region" description="Polar residues" evidence="6">
    <location>
        <begin position="87"/>
        <end position="99"/>
    </location>
</feature>
<evidence type="ECO:0000256" key="2">
    <source>
        <dbReference type="ARBA" id="ARBA00016400"/>
    </source>
</evidence>
<evidence type="ECO:0000256" key="3">
    <source>
        <dbReference type="ARBA" id="ARBA00022763"/>
    </source>
</evidence>
<dbReference type="GO" id="GO:0071821">
    <property type="term" value="C:FANCM-MHF complex"/>
    <property type="evidence" value="ECO:0007669"/>
    <property type="project" value="InterPro"/>
</dbReference>
<feature type="compositionally biased region" description="Basic and acidic residues" evidence="6">
    <location>
        <begin position="137"/>
        <end position="178"/>
    </location>
</feature>
<organism evidence="7 8">
    <name type="scientific">Trichoplusia ni</name>
    <name type="common">Cabbage looper</name>
    <dbReference type="NCBI Taxonomy" id="7111"/>
    <lineage>
        <taxon>Eukaryota</taxon>
        <taxon>Metazoa</taxon>
        <taxon>Ecdysozoa</taxon>
        <taxon>Arthropoda</taxon>
        <taxon>Hexapoda</taxon>
        <taxon>Insecta</taxon>
        <taxon>Pterygota</taxon>
        <taxon>Neoptera</taxon>
        <taxon>Endopterygota</taxon>
        <taxon>Lepidoptera</taxon>
        <taxon>Glossata</taxon>
        <taxon>Ditrysia</taxon>
        <taxon>Noctuoidea</taxon>
        <taxon>Noctuidae</taxon>
        <taxon>Plusiinae</taxon>
        <taxon>Trichoplusia</taxon>
    </lineage>
</organism>
<reference evidence="8" key="1">
    <citation type="submission" date="2025-08" db="UniProtKB">
        <authorList>
            <consortium name="RefSeq"/>
        </authorList>
    </citation>
    <scope>IDENTIFICATION</scope>
</reference>
<dbReference type="GO" id="GO:0000712">
    <property type="term" value="P:resolution of meiotic recombination intermediates"/>
    <property type="evidence" value="ECO:0007669"/>
    <property type="project" value="TreeGrafter"/>
</dbReference>